<dbReference type="Gene3D" id="3.30.70.100">
    <property type="match status" value="1"/>
</dbReference>
<comment type="subunit">
    <text evidence="5">V-ATPase is a heteromultimeric enzyme composed of a peripheral catalytic V1 complex (components A to H) attached to an integral membrane V0 proton pore complex.</text>
</comment>
<sequence length="377" mass="41638">MAEEKDLVAIAFKADKSREFLVNKLAGLAEVNDFPVPADALRVGTLDSLMSLSDDISKMDALAEGTCFKLFRQHEDLKGGIAPSVMGTDVMTYATKQWDWDEAKFQLKTPLRELAEMISGKIGGLEEELKAKVAELNALKGSLQAFERRGQGNLMVRGLGDIVQEDDILDSEYMTTVMVVIQKSSMKEFLLEYERLADYVVPLSAKAISEDSEYVLFGVTLFKKCLDQFKTSCREKRFTVREFEFNAEALAADDAKKAEDEAECSRQTAMLSNWCAINYAEGLTMMMHLKAIRVFIESVLRYGLTSYRGQGMAPNMQAVMLTPAKGKMDALRKTLGSLFATSASLMDEGGDEVAVPGAAGEFYPYVSVSVSVFPPVL</sequence>
<dbReference type="AlphaFoldDB" id="A0A6U8TSC9"/>
<proteinExistence type="inferred from homology"/>
<dbReference type="InterPro" id="IPR036132">
    <property type="entry name" value="Vac_ATP_synth_c_sf"/>
</dbReference>
<dbReference type="PANTHER" id="PTHR10137">
    <property type="entry name" value="V-TYPE PROTON ATPASE SUBUNIT C"/>
    <property type="match status" value="1"/>
</dbReference>
<dbReference type="Gene3D" id="1.20.1460.10">
    <property type="entry name" value="subunit c (vma5p) of the yeast v-atpase, domain 2"/>
    <property type="match status" value="1"/>
</dbReference>
<keyword evidence="3 5" id="KW-0375">Hydrogen ion transport</keyword>
<dbReference type="EMBL" id="HBIR01018442">
    <property type="protein sequence ID" value="CAE0543815.1"/>
    <property type="molecule type" value="Transcribed_RNA"/>
</dbReference>
<accession>A0A6U8TSC9</accession>
<evidence type="ECO:0000256" key="5">
    <source>
        <dbReference type="RuleBase" id="RU364010"/>
    </source>
</evidence>
<dbReference type="EMBL" id="HBIR01018443">
    <property type="protein sequence ID" value="CAE0543817.1"/>
    <property type="molecule type" value="Transcribed_RNA"/>
</dbReference>
<dbReference type="Pfam" id="PF03223">
    <property type="entry name" value="V-ATPase_C"/>
    <property type="match status" value="1"/>
</dbReference>
<protein>
    <recommendedName>
        <fullName evidence="5">V-type proton ATPase subunit C</fullName>
    </recommendedName>
</protein>
<keyword evidence="4 5" id="KW-0406">Ion transport</keyword>
<evidence type="ECO:0000256" key="4">
    <source>
        <dbReference type="ARBA" id="ARBA00023065"/>
    </source>
</evidence>
<evidence type="ECO:0000256" key="1">
    <source>
        <dbReference type="ARBA" id="ARBA00006138"/>
    </source>
</evidence>
<gene>
    <name evidence="6" type="ORF">EHUX00137_LOCUS13884</name>
    <name evidence="7" type="ORF">EHUX00137_LOCUS13885</name>
</gene>
<dbReference type="GO" id="GO:0000221">
    <property type="term" value="C:vacuolar proton-transporting V-type ATPase, V1 domain"/>
    <property type="evidence" value="ECO:0007669"/>
    <property type="project" value="TreeGrafter"/>
</dbReference>
<reference evidence="7" key="1">
    <citation type="submission" date="2021-01" db="EMBL/GenBank/DDBJ databases">
        <authorList>
            <person name="Corre E."/>
            <person name="Pelletier E."/>
            <person name="Niang G."/>
            <person name="Scheremetjew M."/>
            <person name="Finn R."/>
            <person name="Kale V."/>
            <person name="Holt S."/>
            <person name="Cochrane G."/>
            <person name="Meng A."/>
            <person name="Brown T."/>
            <person name="Cohen L."/>
        </authorList>
    </citation>
    <scope>NUCLEOTIDE SEQUENCE</scope>
    <source>
        <strain evidence="7">379</strain>
    </source>
</reference>
<comment type="function">
    <text evidence="5">Subunit of the V1 complex of vacuolar(H+)-ATPase (V-ATPase), a multisubunit enzyme composed of a peripheral complex (V1) that hydrolyzes ATP and a membrane integral complex (V0) that translocates protons. V-ATPase is responsible for acidifying and maintaining the pH of intracellular compartments and in some cell types, is targeted to the plasma membrane, where it is responsible for acidifying the extracellular environment. Subunit C is necessary for the assembly of the catalytic sector of the enzyme and is likely to have a specific function in its catalytic activity.</text>
</comment>
<evidence type="ECO:0000256" key="3">
    <source>
        <dbReference type="ARBA" id="ARBA00022781"/>
    </source>
</evidence>
<keyword evidence="2 5" id="KW-0813">Transport</keyword>
<dbReference type="GO" id="GO:0046961">
    <property type="term" value="F:proton-transporting ATPase activity, rotational mechanism"/>
    <property type="evidence" value="ECO:0007669"/>
    <property type="project" value="InterPro"/>
</dbReference>
<comment type="similarity">
    <text evidence="1 5">Belongs to the V-ATPase C subunit family.</text>
</comment>
<dbReference type="PANTHER" id="PTHR10137:SF0">
    <property type="entry name" value="V-TYPE PROTON ATPASE SUBUNIT C"/>
    <property type="match status" value="1"/>
</dbReference>
<dbReference type="CDD" id="cd14785">
    <property type="entry name" value="V-ATPase_C"/>
    <property type="match status" value="1"/>
</dbReference>
<evidence type="ECO:0000313" key="6">
    <source>
        <dbReference type="EMBL" id="CAE0543815.1"/>
    </source>
</evidence>
<dbReference type="FunFam" id="3.30.70.100:FF:000002">
    <property type="entry name" value="V-type proton ATPase subunit C"/>
    <property type="match status" value="1"/>
</dbReference>
<organism evidence="7">
    <name type="scientific">Emiliania huxleyi</name>
    <name type="common">Coccolithophore</name>
    <name type="synonym">Pontosphaera huxleyi</name>
    <dbReference type="NCBI Taxonomy" id="2903"/>
    <lineage>
        <taxon>Eukaryota</taxon>
        <taxon>Haptista</taxon>
        <taxon>Haptophyta</taxon>
        <taxon>Prymnesiophyceae</taxon>
        <taxon>Isochrysidales</taxon>
        <taxon>Noelaerhabdaceae</taxon>
        <taxon>Emiliania</taxon>
    </lineage>
</organism>
<evidence type="ECO:0000256" key="2">
    <source>
        <dbReference type="ARBA" id="ARBA00022448"/>
    </source>
</evidence>
<dbReference type="InterPro" id="IPR004907">
    <property type="entry name" value="ATPase_V1-cplx_csu"/>
</dbReference>
<dbReference type="Gene3D" id="3.30.70.1180">
    <property type="entry name" value="Vacuolar atp synthase subunit c, domain 1"/>
    <property type="match status" value="1"/>
</dbReference>
<evidence type="ECO:0000313" key="7">
    <source>
        <dbReference type="EMBL" id="CAE0543817.1"/>
    </source>
</evidence>
<name>A0A6U8TSC9_EMIHU</name>
<dbReference type="SUPFAM" id="SSF118203">
    <property type="entry name" value="Vacuolar ATP synthase subunit C"/>
    <property type="match status" value="1"/>
</dbReference>